<protein>
    <submittedName>
        <fullName evidence="2">Uncharacterized protein</fullName>
    </submittedName>
</protein>
<dbReference type="Gene3D" id="3.30.40.10">
    <property type="entry name" value="Zinc/RING finger domain, C3HC4 (zinc finger)"/>
    <property type="match status" value="1"/>
</dbReference>
<accession>A0A5B7DW03</accession>
<dbReference type="Proteomes" id="UP000324222">
    <property type="component" value="Unassembled WGS sequence"/>
</dbReference>
<dbReference type="SUPFAM" id="SSF57903">
    <property type="entry name" value="FYVE/PHD zinc finger"/>
    <property type="match status" value="1"/>
</dbReference>
<evidence type="ECO:0000256" key="1">
    <source>
        <dbReference type="SAM" id="MobiDB-lite"/>
    </source>
</evidence>
<dbReference type="OrthoDB" id="547680at2759"/>
<gene>
    <name evidence="2" type="ORF">E2C01_018385</name>
</gene>
<sequence>MTDRVRCLACDRVVADHYQAKDCDSCGGWQHRGCGDTGLSKYKYSKLQKGLVTHEFTCERCKFLSDSSHSLPIPIMESTSEDVNPTASHAGMLPSNRFLLK</sequence>
<proteinExistence type="predicted"/>
<dbReference type="EMBL" id="VSRR010001441">
    <property type="protein sequence ID" value="MPC25279.1"/>
    <property type="molecule type" value="Genomic_DNA"/>
</dbReference>
<keyword evidence="3" id="KW-1185">Reference proteome</keyword>
<evidence type="ECO:0000313" key="3">
    <source>
        <dbReference type="Proteomes" id="UP000324222"/>
    </source>
</evidence>
<dbReference type="InterPro" id="IPR011011">
    <property type="entry name" value="Znf_FYVE_PHD"/>
</dbReference>
<dbReference type="InterPro" id="IPR013083">
    <property type="entry name" value="Znf_RING/FYVE/PHD"/>
</dbReference>
<feature type="region of interest" description="Disordered" evidence="1">
    <location>
        <begin position="78"/>
        <end position="101"/>
    </location>
</feature>
<comment type="caution">
    <text evidence="2">The sequence shown here is derived from an EMBL/GenBank/DDBJ whole genome shotgun (WGS) entry which is preliminary data.</text>
</comment>
<reference evidence="2 3" key="1">
    <citation type="submission" date="2019-05" db="EMBL/GenBank/DDBJ databases">
        <title>Another draft genome of Portunus trituberculatus and its Hox gene families provides insights of decapod evolution.</title>
        <authorList>
            <person name="Jeong J.-H."/>
            <person name="Song I."/>
            <person name="Kim S."/>
            <person name="Choi T."/>
            <person name="Kim D."/>
            <person name="Ryu S."/>
            <person name="Kim W."/>
        </authorList>
    </citation>
    <scope>NUCLEOTIDE SEQUENCE [LARGE SCALE GENOMIC DNA]</scope>
    <source>
        <tissue evidence="2">Muscle</tissue>
    </source>
</reference>
<name>A0A5B7DW03_PORTR</name>
<evidence type="ECO:0000313" key="2">
    <source>
        <dbReference type="EMBL" id="MPC25279.1"/>
    </source>
</evidence>
<dbReference type="AlphaFoldDB" id="A0A5B7DW03"/>
<organism evidence="2 3">
    <name type="scientific">Portunus trituberculatus</name>
    <name type="common">Swimming crab</name>
    <name type="synonym">Neptunus trituberculatus</name>
    <dbReference type="NCBI Taxonomy" id="210409"/>
    <lineage>
        <taxon>Eukaryota</taxon>
        <taxon>Metazoa</taxon>
        <taxon>Ecdysozoa</taxon>
        <taxon>Arthropoda</taxon>
        <taxon>Crustacea</taxon>
        <taxon>Multicrustacea</taxon>
        <taxon>Malacostraca</taxon>
        <taxon>Eumalacostraca</taxon>
        <taxon>Eucarida</taxon>
        <taxon>Decapoda</taxon>
        <taxon>Pleocyemata</taxon>
        <taxon>Brachyura</taxon>
        <taxon>Eubrachyura</taxon>
        <taxon>Portunoidea</taxon>
        <taxon>Portunidae</taxon>
        <taxon>Portuninae</taxon>
        <taxon>Portunus</taxon>
    </lineage>
</organism>
<feature type="compositionally biased region" description="Polar residues" evidence="1">
    <location>
        <begin position="78"/>
        <end position="87"/>
    </location>
</feature>